<dbReference type="RefSeq" id="WP_095062841.1">
    <property type="nucleotide sequence ID" value="NZ_FXUV02000087.1"/>
</dbReference>
<evidence type="ECO:0000256" key="11">
    <source>
        <dbReference type="ARBA" id="ARBA00023136"/>
    </source>
</evidence>
<dbReference type="InterPro" id="IPR007202">
    <property type="entry name" value="4Fe-4S_dom"/>
</dbReference>
<evidence type="ECO:0000256" key="2">
    <source>
        <dbReference type="ARBA" id="ARBA00022475"/>
    </source>
</evidence>
<feature type="domain" description="4Fe-4S ferredoxin-type" evidence="12">
    <location>
        <begin position="70"/>
        <end position="99"/>
    </location>
</feature>
<organism evidence="14">
    <name type="scientific">Kingella negevensis</name>
    <dbReference type="NCBI Taxonomy" id="1522312"/>
    <lineage>
        <taxon>Bacteria</taxon>
        <taxon>Pseudomonadati</taxon>
        <taxon>Pseudomonadota</taxon>
        <taxon>Betaproteobacteria</taxon>
        <taxon>Neisseriales</taxon>
        <taxon>Neisseriaceae</taxon>
        <taxon>Kingella</taxon>
    </lineage>
</organism>
<dbReference type="PROSITE" id="PS00198">
    <property type="entry name" value="4FE4S_FER_1"/>
    <property type="match status" value="1"/>
</dbReference>
<gene>
    <name evidence="14" type="primary">rnfB</name>
    <name evidence="14" type="ORF">KEBURONENSIS_00288</name>
    <name evidence="15" type="ORF">KEBURONENSIS_00670</name>
</gene>
<sequence length="279" mass="30506">MVTAQQINALLPQTQCRECGFSGCLPYAEALAQGEAAINLCSAGGEVVMLDVANLLNRAPLQPEKIQPKQLAWIDEAVCIGCTACIRACPVDAIMGASKLMHTVLADECTGCGLCVAPCPVDCIYMQPTEQAFLPMARDLAQGGQPERFAAAAHALARFDNHTRRKARDEQERKQEIAARQAKLLAKSQPENVNVPKKTAAVNPADLIAQAMARAQSQQAARVVPNNRESFREMEVKKAQEKATFRRYMNTAKYGSGAEKEAAIEWLRKHKEEQDARLS</sequence>
<evidence type="ECO:0000256" key="7">
    <source>
        <dbReference type="ARBA" id="ARBA00022967"/>
    </source>
</evidence>
<keyword evidence="4" id="KW-0997">Cell inner membrane</keyword>
<dbReference type="Pfam" id="PF14697">
    <property type="entry name" value="Fer4_21"/>
    <property type="match status" value="1"/>
</dbReference>
<dbReference type="Gene3D" id="1.10.15.40">
    <property type="entry name" value="Electron transport complex subunit B, putative Fe-S cluster"/>
    <property type="match status" value="1"/>
</dbReference>
<reference evidence="14" key="1">
    <citation type="submission" date="2017-05" db="EMBL/GenBank/DDBJ databases">
        <authorList>
            <person name="Song R."/>
            <person name="Chenine A.L."/>
            <person name="Ruprecht R.M."/>
        </authorList>
    </citation>
    <scope>NUCLEOTIDE SEQUENCE</scope>
    <source>
        <strain evidence="14">Kingella_eburonensis</strain>
    </source>
</reference>
<keyword evidence="16" id="KW-1185">Reference proteome</keyword>
<dbReference type="GO" id="GO:0051539">
    <property type="term" value="F:4 iron, 4 sulfur cluster binding"/>
    <property type="evidence" value="ECO:0007669"/>
    <property type="project" value="UniProtKB-KW"/>
</dbReference>
<dbReference type="PANTHER" id="PTHR42859">
    <property type="entry name" value="OXIDOREDUCTASE"/>
    <property type="match status" value="1"/>
</dbReference>
<dbReference type="AlphaFoldDB" id="A0A238HH56"/>
<evidence type="ECO:0000256" key="1">
    <source>
        <dbReference type="ARBA" id="ARBA00022448"/>
    </source>
</evidence>
<keyword evidence="9" id="KW-0408">Iron</keyword>
<evidence type="ECO:0000259" key="12">
    <source>
        <dbReference type="PROSITE" id="PS51379"/>
    </source>
</evidence>
<dbReference type="GO" id="GO:0009055">
    <property type="term" value="F:electron transfer activity"/>
    <property type="evidence" value="ECO:0007669"/>
    <property type="project" value="InterPro"/>
</dbReference>
<keyword evidence="2" id="KW-1003">Cell membrane</keyword>
<dbReference type="GO" id="GO:0046872">
    <property type="term" value="F:metal ion binding"/>
    <property type="evidence" value="ECO:0007669"/>
    <property type="project" value="UniProtKB-KW"/>
</dbReference>
<dbReference type="NCBIfam" id="TIGR01944">
    <property type="entry name" value="rnfB"/>
    <property type="match status" value="1"/>
</dbReference>
<protein>
    <submittedName>
        <fullName evidence="14">Electron transport complex protein rnfB</fullName>
    </submittedName>
</protein>
<dbReference type="EMBL" id="FXUV01000030">
    <property type="protein sequence ID" value="SMQ12712.1"/>
    <property type="molecule type" value="Genomic_DNA"/>
</dbReference>
<evidence type="ECO:0000313" key="15">
    <source>
        <dbReference type="EMBL" id="SNB84635.1"/>
    </source>
</evidence>
<accession>A0A238HH56</accession>
<evidence type="ECO:0000256" key="9">
    <source>
        <dbReference type="ARBA" id="ARBA00023004"/>
    </source>
</evidence>
<dbReference type="Proteomes" id="UP000215450">
    <property type="component" value="Unassembled WGS sequence"/>
</dbReference>
<name>A0A238HH56_9NEIS</name>
<evidence type="ECO:0000256" key="3">
    <source>
        <dbReference type="ARBA" id="ARBA00022485"/>
    </source>
</evidence>
<dbReference type="InterPro" id="IPR010207">
    <property type="entry name" value="Elect_transpt_cplx_RnfB/RsxB"/>
</dbReference>
<dbReference type="EMBL" id="FXUV02000087">
    <property type="protein sequence ID" value="SNB84635.1"/>
    <property type="molecule type" value="Genomic_DNA"/>
</dbReference>
<evidence type="ECO:0000259" key="13">
    <source>
        <dbReference type="PROSITE" id="PS51656"/>
    </source>
</evidence>
<keyword evidence="8" id="KW-0249">Electron transport</keyword>
<evidence type="ECO:0000256" key="5">
    <source>
        <dbReference type="ARBA" id="ARBA00022723"/>
    </source>
</evidence>
<dbReference type="InterPro" id="IPR017900">
    <property type="entry name" value="4Fe4S_Fe_S_CS"/>
</dbReference>
<dbReference type="PROSITE" id="PS51379">
    <property type="entry name" value="4FE4S_FER_2"/>
    <property type="match status" value="2"/>
</dbReference>
<dbReference type="Pfam" id="PF04060">
    <property type="entry name" value="FeS"/>
    <property type="match status" value="1"/>
</dbReference>
<keyword evidence="10" id="KW-0411">Iron-sulfur</keyword>
<dbReference type="PANTHER" id="PTHR42859:SF3">
    <property type="entry name" value="ION-TRANSLOCATING OXIDOREDUCTASE COMPLEX SUBUNIT B"/>
    <property type="match status" value="1"/>
</dbReference>
<dbReference type="STRING" id="1522312.GCA_900177895_00296"/>
<evidence type="ECO:0000256" key="8">
    <source>
        <dbReference type="ARBA" id="ARBA00022982"/>
    </source>
</evidence>
<dbReference type="InterPro" id="IPR017896">
    <property type="entry name" value="4Fe4S_Fe-S-bd"/>
</dbReference>
<keyword evidence="3" id="KW-0004">4Fe-4S</keyword>
<feature type="domain" description="4Fe-4S ferredoxin-type" evidence="12">
    <location>
        <begin position="100"/>
        <end position="129"/>
    </location>
</feature>
<keyword evidence="5" id="KW-0479">Metal-binding</keyword>
<dbReference type="InterPro" id="IPR050294">
    <property type="entry name" value="RnfB_subfamily"/>
</dbReference>
<dbReference type="PROSITE" id="PS51656">
    <property type="entry name" value="4FE4S"/>
    <property type="match status" value="1"/>
</dbReference>
<evidence type="ECO:0000313" key="16">
    <source>
        <dbReference type="Proteomes" id="UP000215450"/>
    </source>
</evidence>
<evidence type="ECO:0000313" key="14">
    <source>
        <dbReference type="EMBL" id="SMQ12712.1"/>
    </source>
</evidence>
<keyword evidence="11" id="KW-0472">Membrane</keyword>
<feature type="domain" description="4Fe-4S" evidence="13">
    <location>
        <begin position="1"/>
        <end position="58"/>
    </location>
</feature>
<keyword evidence="6" id="KW-0677">Repeat</keyword>
<proteinExistence type="predicted"/>
<keyword evidence="7" id="KW-1278">Translocase</keyword>
<evidence type="ECO:0000256" key="4">
    <source>
        <dbReference type="ARBA" id="ARBA00022519"/>
    </source>
</evidence>
<dbReference type="Gene3D" id="3.30.70.20">
    <property type="match status" value="1"/>
</dbReference>
<dbReference type="SUPFAM" id="SSF54862">
    <property type="entry name" value="4Fe-4S ferredoxins"/>
    <property type="match status" value="1"/>
</dbReference>
<evidence type="ECO:0000256" key="6">
    <source>
        <dbReference type="ARBA" id="ARBA00022737"/>
    </source>
</evidence>
<dbReference type="OrthoDB" id="9789936at2"/>
<keyword evidence="1" id="KW-0813">Transport</keyword>
<reference evidence="15 16" key="2">
    <citation type="submission" date="2017-06" db="EMBL/GenBank/DDBJ databases">
        <authorList>
            <person name="Kim H.J."/>
            <person name="Triplett B.A."/>
        </authorList>
    </citation>
    <scope>NUCLEOTIDE SEQUENCE [LARGE SCALE GENOMIC DNA]</scope>
    <source>
        <strain evidence="15">Kingella_eburonensis</strain>
    </source>
</reference>
<evidence type="ECO:0000256" key="10">
    <source>
        <dbReference type="ARBA" id="ARBA00023014"/>
    </source>
</evidence>